<protein>
    <submittedName>
        <fullName evidence="1">Uncharacterized protein</fullName>
    </submittedName>
</protein>
<keyword evidence="2" id="KW-1185">Reference proteome</keyword>
<name>A0A9D3WLQ0_9SAUR</name>
<accession>A0A9D3WLQ0</accession>
<sequence length="120" mass="13426">MVGTVYVNKSRPQGGVLLATRKPLEEFLTGPEAGGHCGRVGTLQSVRTLQRDRWPQSGTQEAVSPLTGKYGFLSLWCSSEGGFLLAEYSTLERNDEMRCRIQIRDTEILGFRYGWSLEII</sequence>
<comment type="caution">
    <text evidence="1">The sequence shown here is derived from an EMBL/GenBank/DDBJ whole genome shotgun (WGS) entry which is preliminary data.</text>
</comment>
<dbReference type="AlphaFoldDB" id="A0A9D3WLQ0"/>
<dbReference type="Proteomes" id="UP000827986">
    <property type="component" value="Unassembled WGS sequence"/>
</dbReference>
<organism evidence="1 2">
    <name type="scientific">Mauremys mutica</name>
    <name type="common">yellowpond turtle</name>
    <dbReference type="NCBI Taxonomy" id="74926"/>
    <lineage>
        <taxon>Eukaryota</taxon>
        <taxon>Metazoa</taxon>
        <taxon>Chordata</taxon>
        <taxon>Craniata</taxon>
        <taxon>Vertebrata</taxon>
        <taxon>Euteleostomi</taxon>
        <taxon>Archelosauria</taxon>
        <taxon>Testudinata</taxon>
        <taxon>Testudines</taxon>
        <taxon>Cryptodira</taxon>
        <taxon>Durocryptodira</taxon>
        <taxon>Testudinoidea</taxon>
        <taxon>Geoemydidae</taxon>
        <taxon>Geoemydinae</taxon>
        <taxon>Mauremys</taxon>
    </lineage>
</organism>
<evidence type="ECO:0000313" key="1">
    <source>
        <dbReference type="EMBL" id="KAH1165084.1"/>
    </source>
</evidence>
<reference evidence="1" key="1">
    <citation type="submission" date="2021-09" db="EMBL/GenBank/DDBJ databases">
        <title>The genome of Mauremys mutica provides insights into the evolution of semi-aquatic lifestyle.</title>
        <authorList>
            <person name="Gong S."/>
            <person name="Gao Y."/>
        </authorList>
    </citation>
    <scope>NUCLEOTIDE SEQUENCE</scope>
    <source>
        <strain evidence="1">MM-2020</strain>
        <tissue evidence="1">Muscle</tissue>
    </source>
</reference>
<proteinExistence type="predicted"/>
<dbReference type="EMBL" id="JAHDVG010000488">
    <property type="protein sequence ID" value="KAH1165084.1"/>
    <property type="molecule type" value="Genomic_DNA"/>
</dbReference>
<evidence type="ECO:0000313" key="2">
    <source>
        <dbReference type="Proteomes" id="UP000827986"/>
    </source>
</evidence>
<gene>
    <name evidence="1" type="ORF">KIL84_022643</name>
</gene>